<evidence type="ECO:0000256" key="2">
    <source>
        <dbReference type="ARBA" id="ARBA00023125"/>
    </source>
</evidence>
<dbReference type="Proteomes" id="UP000245535">
    <property type="component" value="Unassembled WGS sequence"/>
</dbReference>
<feature type="domain" description="Tyr recombinase" evidence="4">
    <location>
        <begin position="213"/>
        <end position="399"/>
    </location>
</feature>
<dbReference type="Pfam" id="PF13102">
    <property type="entry name" value="Phage_int_SAM_5"/>
    <property type="match status" value="1"/>
</dbReference>
<dbReference type="RefSeq" id="WP_158281425.1">
    <property type="nucleotide sequence ID" value="NZ_QGDO01000002.1"/>
</dbReference>
<dbReference type="PANTHER" id="PTHR30349">
    <property type="entry name" value="PHAGE INTEGRASE-RELATED"/>
    <property type="match status" value="1"/>
</dbReference>
<keyword evidence="2" id="KW-0238">DNA-binding</keyword>
<dbReference type="GO" id="GO:0006310">
    <property type="term" value="P:DNA recombination"/>
    <property type="evidence" value="ECO:0007669"/>
    <property type="project" value="UniProtKB-KW"/>
</dbReference>
<evidence type="ECO:0000313" key="5">
    <source>
        <dbReference type="EMBL" id="PWJ42671.1"/>
    </source>
</evidence>
<dbReference type="CDD" id="cd01185">
    <property type="entry name" value="INTN1_C_like"/>
    <property type="match status" value="1"/>
</dbReference>
<dbReference type="InterPro" id="IPR025269">
    <property type="entry name" value="SAM-like_dom"/>
</dbReference>
<dbReference type="GO" id="GO:0003677">
    <property type="term" value="F:DNA binding"/>
    <property type="evidence" value="ECO:0007669"/>
    <property type="project" value="UniProtKB-KW"/>
</dbReference>
<dbReference type="Pfam" id="PF00589">
    <property type="entry name" value="Phage_integrase"/>
    <property type="match status" value="1"/>
</dbReference>
<sequence>MTTKLLIRKKRVNAKGETAILVGYYHDHKHCLFSTGIYVKPKDWDETGQKIKRSMKGFSTRNSVLNQLKADIDEIALELKFQGVVPTTEQVKKAHNSKVGKGEIEQKTFMDYFDSFVEENRPQKAHGTIQKYITLQNHLKDFQEFHSTQLSFDVINNSFYNSFINFLYDQKELSDNTVGDMIKNLKVFLNDMSDKGLNSNLDFQKFVRPKAPATPFVLSEKELNHIVAIDLTNKPKLEIVRDLFVLGCFTGLRFGNYSKLTSENIVGNTLKVFPNKGKKAQITIPITDHSRPIIEKYDGNFPTMSDVLMNRGLKELGQLVGLDDEVERVRYAGKNKTTFKKKKWELLVTHTARRVFITHSLNKGMRPDIIMKITGHTDIKTMMRYVGVNQEEVNAEMMDAWGK</sequence>
<name>A0A315ZAU6_SEDFL</name>
<proteinExistence type="inferred from homology"/>
<dbReference type="PROSITE" id="PS51898">
    <property type="entry name" value="TYR_RECOMBINASE"/>
    <property type="match status" value="1"/>
</dbReference>
<protein>
    <submittedName>
        <fullName evidence="5">Site-specific recombinase XerD</fullName>
    </submittedName>
</protein>
<comment type="caution">
    <text evidence="5">The sequence shown here is derived from an EMBL/GenBank/DDBJ whole genome shotgun (WGS) entry which is preliminary data.</text>
</comment>
<comment type="similarity">
    <text evidence="1">Belongs to the 'phage' integrase family.</text>
</comment>
<keyword evidence="3" id="KW-0233">DNA recombination</keyword>
<dbReference type="InterPro" id="IPR011010">
    <property type="entry name" value="DNA_brk_join_enz"/>
</dbReference>
<dbReference type="GO" id="GO:0015074">
    <property type="term" value="P:DNA integration"/>
    <property type="evidence" value="ECO:0007669"/>
    <property type="project" value="InterPro"/>
</dbReference>
<reference evidence="5 6" key="1">
    <citation type="submission" date="2018-03" db="EMBL/GenBank/DDBJ databases">
        <title>Genomic Encyclopedia of Archaeal and Bacterial Type Strains, Phase II (KMG-II): from individual species to whole genera.</title>
        <authorList>
            <person name="Goeker M."/>
        </authorList>
    </citation>
    <scope>NUCLEOTIDE SEQUENCE [LARGE SCALE GENOMIC DNA]</scope>
    <source>
        <strain evidence="5 6">DSM 28229</strain>
    </source>
</reference>
<evidence type="ECO:0000256" key="3">
    <source>
        <dbReference type="ARBA" id="ARBA00023172"/>
    </source>
</evidence>
<dbReference type="InterPro" id="IPR002104">
    <property type="entry name" value="Integrase_catalytic"/>
</dbReference>
<dbReference type="EMBL" id="QGDO01000002">
    <property type="protein sequence ID" value="PWJ42671.1"/>
    <property type="molecule type" value="Genomic_DNA"/>
</dbReference>
<dbReference type="Gene3D" id="1.10.443.10">
    <property type="entry name" value="Intergrase catalytic core"/>
    <property type="match status" value="1"/>
</dbReference>
<dbReference type="OrthoDB" id="1493636at2"/>
<dbReference type="InterPro" id="IPR050090">
    <property type="entry name" value="Tyrosine_recombinase_XerCD"/>
</dbReference>
<keyword evidence="6" id="KW-1185">Reference proteome</keyword>
<evidence type="ECO:0000256" key="1">
    <source>
        <dbReference type="ARBA" id="ARBA00008857"/>
    </source>
</evidence>
<evidence type="ECO:0000313" key="6">
    <source>
        <dbReference type="Proteomes" id="UP000245535"/>
    </source>
</evidence>
<evidence type="ECO:0000259" key="4">
    <source>
        <dbReference type="PROSITE" id="PS51898"/>
    </source>
</evidence>
<dbReference type="PANTHER" id="PTHR30349:SF64">
    <property type="entry name" value="PROPHAGE INTEGRASE INTD-RELATED"/>
    <property type="match status" value="1"/>
</dbReference>
<dbReference type="Gene3D" id="1.10.150.130">
    <property type="match status" value="1"/>
</dbReference>
<dbReference type="AlphaFoldDB" id="A0A315ZAU6"/>
<dbReference type="Pfam" id="PF17293">
    <property type="entry name" value="Arm-DNA-bind_5"/>
    <property type="match status" value="1"/>
</dbReference>
<dbReference type="InterPro" id="IPR010998">
    <property type="entry name" value="Integrase_recombinase_N"/>
</dbReference>
<accession>A0A315ZAU6</accession>
<dbReference type="InterPro" id="IPR013762">
    <property type="entry name" value="Integrase-like_cat_sf"/>
</dbReference>
<dbReference type="InterPro" id="IPR035386">
    <property type="entry name" value="Arm-DNA-bind_5"/>
</dbReference>
<organism evidence="5 6">
    <name type="scientific">Sediminitomix flava</name>
    <dbReference type="NCBI Taxonomy" id="379075"/>
    <lineage>
        <taxon>Bacteria</taxon>
        <taxon>Pseudomonadati</taxon>
        <taxon>Bacteroidota</taxon>
        <taxon>Cytophagia</taxon>
        <taxon>Cytophagales</taxon>
        <taxon>Flammeovirgaceae</taxon>
        <taxon>Sediminitomix</taxon>
    </lineage>
</organism>
<dbReference type="SUPFAM" id="SSF56349">
    <property type="entry name" value="DNA breaking-rejoining enzymes"/>
    <property type="match status" value="1"/>
</dbReference>
<gene>
    <name evidence="5" type="ORF">BC781_102216</name>
</gene>